<dbReference type="PANTHER" id="PTHR43820:SF4">
    <property type="entry name" value="HIGH-AFFINITY BRANCHED-CHAIN AMINO ACID TRANSPORT ATP-BINDING PROTEIN LIVF"/>
    <property type="match status" value="1"/>
</dbReference>
<dbReference type="SUPFAM" id="SSF52540">
    <property type="entry name" value="P-loop containing nucleoside triphosphate hydrolases"/>
    <property type="match status" value="2"/>
</dbReference>
<reference evidence="8 9" key="1">
    <citation type="submission" date="2023-10" db="EMBL/GenBank/DDBJ databases">
        <title>Development of a sustainable strategy for remediation of hydrocarbon-contaminated territories based on the waste exchange concept.</title>
        <authorList>
            <person name="Krivoruchko A."/>
        </authorList>
    </citation>
    <scope>NUCLEOTIDE SEQUENCE [LARGE SCALE GENOMIC DNA]</scope>
    <source>
        <strain evidence="8 9">IEGM 1203</strain>
    </source>
</reference>
<dbReference type="Pfam" id="PF00005">
    <property type="entry name" value="ABC_tran"/>
    <property type="match status" value="2"/>
</dbReference>
<evidence type="ECO:0000256" key="4">
    <source>
        <dbReference type="ARBA" id="ARBA00022840"/>
    </source>
</evidence>
<dbReference type="Gene3D" id="3.40.50.300">
    <property type="entry name" value="P-loop containing nucleotide triphosphate hydrolases"/>
    <property type="match status" value="2"/>
</dbReference>
<dbReference type="SMART" id="SM00382">
    <property type="entry name" value="AAA"/>
    <property type="match status" value="2"/>
</dbReference>
<dbReference type="PROSITE" id="PS00211">
    <property type="entry name" value="ABC_TRANSPORTER_1"/>
    <property type="match status" value="1"/>
</dbReference>
<dbReference type="InterPro" id="IPR003439">
    <property type="entry name" value="ABC_transporter-like_ATP-bd"/>
</dbReference>
<keyword evidence="2" id="KW-0813">Transport</keyword>
<evidence type="ECO:0000256" key="3">
    <source>
        <dbReference type="ARBA" id="ARBA00022741"/>
    </source>
</evidence>
<sequence length="532" mass="57054">MSTREPGIDLEPILKATNITVRYGGVTALDDVSVVVPRQSIVGLLGPNGAGKSTLLGVLSGLIPSPNSSVLLSGVDISKRPAHWRARLGLTRTFQQPELFGELTVREHFLIGHRIHNSRSRLWSDPFNPRARAWPSKEETDVIDGLVATLGLTEFENVTAGTLPLGTSRLVELGRALSLSPDLLLLDEPSSGLDAEETKRMAGVFREVVDNHQVSLILVEHDVDLVLGLSDEVCVLDFGVMIAQGKPEQIRLDPKVRAAYLGTDDAQPDGSTEPKTPRRINSNSVEGKSEPLLTLDDVSVKYGDSRALSSVSMTVPRASTVTVLGSNGAGKSTVARAVSGLIPVSGGRIRFDGEDITAYPAHEVSRLGLAHLPEGRGIFPTLSVAENFAMAVRSVPRRERSAMIEKATEAYPILRERRSQLAGSLSGGQQQMLSLACTLALSPKLIVADEISLGLAPMVVDEVFEGLNIAIAQGVSVLLIEQFVHRALAMSDWAYILRRGQLAWSGDSADARAHVVDEYIGTDLDVADSVAP</sequence>
<name>A0ABU4C2Y0_RHOGO</name>
<evidence type="ECO:0000259" key="7">
    <source>
        <dbReference type="PROSITE" id="PS50893"/>
    </source>
</evidence>
<gene>
    <name evidence="8" type="ORF">R3Q16_29895</name>
</gene>
<dbReference type="GO" id="GO:0005524">
    <property type="term" value="F:ATP binding"/>
    <property type="evidence" value="ECO:0007669"/>
    <property type="project" value="UniProtKB-KW"/>
</dbReference>
<dbReference type="PROSITE" id="PS50893">
    <property type="entry name" value="ABC_TRANSPORTER_2"/>
    <property type="match status" value="2"/>
</dbReference>
<keyword evidence="3" id="KW-0547">Nucleotide-binding</keyword>
<dbReference type="PANTHER" id="PTHR43820">
    <property type="entry name" value="HIGH-AFFINITY BRANCHED-CHAIN AMINO ACID TRANSPORT ATP-BINDING PROTEIN LIVF"/>
    <property type="match status" value="1"/>
</dbReference>
<dbReference type="Pfam" id="PF12399">
    <property type="entry name" value="BCA_ABC_TP_C"/>
    <property type="match status" value="1"/>
</dbReference>
<dbReference type="CDD" id="cd03224">
    <property type="entry name" value="ABC_TM1139_LivF_branched"/>
    <property type="match status" value="1"/>
</dbReference>
<evidence type="ECO:0000313" key="9">
    <source>
        <dbReference type="Proteomes" id="UP001185927"/>
    </source>
</evidence>
<comment type="caution">
    <text evidence="8">The sequence shown here is derived from an EMBL/GenBank/DDBJ whole genome shotgun (WGS) entry which is preliminary data.</text>
</comment>
<evidence type="ECO:0000313" key="8">
    <source>
        <dbReference type="EMBL" id="MDV6270846.1"/>
    </source>
</evidence>
<dbReference type="InterPro" id="IPR032823">
    <property type="entry name" value="BCA_ABC_TP_C"/>
</dbReference>
<dbReference type="InterPro" id="IPR027417">
    <property type="entry name" value="P-loop_NTPase"/>
</dbReference>
<dbReference type="InterPro" id="IPR003593">
    <property type="entry name" value="AAA+_ATPase"/>
</dbReference>
<organism evidence="8 9">
    <name type="scientific">Rhodococcus globerulus</name>
    <dbReference type="NCBI Taxonomy" id="33008"/>
    <lineage>
        <taxon>Bacteria</taxon>
        <taxon>Bacillati</taxon>
        <taxon>Actinomycetota</taxon>
        <taxon>Actinomycetes</taxon>
        <taxon>Mycobacteriales</taxon>
        <taxon>Nocardiaceae</taxon>
        <taxon>Rhodococcus</taxon>
    </lineage>
</organism>
<keyword evidence="5" id="KW-0029">Amino-acid transport</keyword>
<keyword evidence="4 8" id="KW-0067">ATP-binding</keyword>
<dbReference type="InterPro" id="IPR052156">
    <property type="entry name" value="BCAA_Transport_ATP-bd_LivF"/>
</dbReference>
<dbReference type="Proteomes" id="UP001185927">
    <property type="component" value="Unassembled WGS sequence"/>
</dbReference>
<feature type="domain" description="ABC transporter" evidence="7">
    <location>
        <begin position="14"/>
        <end position="263"/>
    </location>
</feature>
<comment type="similarity">
    <text evidence="1">Belongs to the ABC transporter superfamily.</text>
</comment>
<proteinExistence type="inferred from homology"/>
<feature type="compositionally biased region" description="Polar residues" evidence="6">
    <location>
        <begin position="269"/>
        <end position="286"/>
    </location>
</feature>
<dbReference type="RefSeq" id="WP_317545292.1">
    <property type="nucleotide sequence ID" value="NZ_JAWLKB010000025.1"/>
</dbReference>
<dbReference type="InterPro" id="IPR017871">
    <property type="entry name" value="ABC_transporter-like_CS"/>
</dbReference>
<evidence type="ECO:0000256" key="6">
    <source>
        <dbReference type="SAM" id="MobiDB-lite"/>
    </source>
</evidence>
<protein>
    <submittedName>
        <fullName evidence="8">ATP-binding cassette domain-containing protein</fullName>
    </submittedName>
</protein>
<evidence type="ECO:0000256" key="2">
    <source>
        <dbReference type="ARBA" id="ARBA00022448"/>
    </source>
</evidence>
<evidence type="ECO:0000256" key="1">
    <source>
        <dbReference type="ARBA" id="ARBA00005417"/>
    </source>
</evidence>
<evidence type="ECO:0000256" key="5">
    <source>
        <dbReference type="ARBA" id="ARBA00022970"/>
    </source>
</evidence>
<feature type="region of interest" description="Disordered" evidence="6">
    <location>
        <begin position="262"/>
        <end position="287"/>
    </location>
</feature>
<dbReference type="EMBL" id="JAWLKB010000025">
    <property type="protein sequence ID" value="MDV6270846.1"/>
    <property type="molecule type" value="Genomic_DNA"/>
</dbReference>
<feature type="domain" description="ABC transporter" evidence="7">
    <location>
        <begin position="293"/>
        <end position="524"/>
    </location>
</feature>
<keyword evidence="9" id="KW-1185">Reference proteome</keyword>
<accession>A0ABU4C2Y0</accession>